<feature type="transmembrane region" description="Helical" evidence="7">
    <location>
        <begin position="171"/>
        <end position="194"/>
    </location>
</feature>
<dbReference type="InterPro" id="IPR018076">
    <property type="entry name" value="T2SS_GspF_dom"/>
</dbReference>
<comment type="subcellular location">
    <subcellularLocation>
        <location evidence="1">Cell membrane</location>
        <topology evidence="1">Multi-pass membrane protein</topology>
    </subcellularLocation>
</comment>
<dbReference type="Gene3D" id="1.20.81.30">
    <property type="entry name" value="Type II secretion system (T2SS), domain F"/>
    <property type="match status" value="2"/>
</dbReference>
<evidence type="ECO:0000259" key="8">
    <source>
        <dbReference type="Pfam" id="PF00482"/>
    </source>
</evidence>
<evidence type="ECO:0000256" key="2">
    <source>
        <dbReference type="ARBA" id="ARBA00005745"/>
    </source>
</evidence>
<evidence type="ECO:0000256" key="3">
    <source>
        <dbReference type="ARBA" id="ARBA00022475"/>
    </source>
</evidence>
<proteinExistence type="inferred from homology"/>
<comment type="similarity">
    <text evidence="2">Belongs to the GSP F family.</text>
</comment>
<dbReference type="PANTHER" id="PTHR30012">
    <property type="entry name" value="GENERAL SECRETION PATHWAY PROTEIN"/>
    <property type="match status" value="1"/>
</dbReference>
<evidence type="ECO:0000256" key="5">
    <source>
        <dbReference type="ARBA" id="ARBA00022989"/>
    </source>
</evidence>
<feature type="domain" description="Type II secretion system protein GspF" evidence="8">
    <location>
        <begin position="72"/>
        <end position="195"/>
    </location>
</feature>
<organism evidence="9 10">
    <name type="scientific">Isoalcanivorax beigongshangi</name>
    <dbReference type="NCBI Taxonomy" id="3238810"/>
    <lineage>
        <taxon>Bacteria</taxon>
        <taxon>Pseudomonadati</taxon>
        <taxon>Pseudomonadota</taxon>
        <taxon>Gammaproteobacteria</taxon>
        <taxon>Oceanospirillales</taxon>
        <taxon>Alcanivoracaceae</taxon>
        <taxon>Isoalcanivorax</taxon>
    </lineage>
</organism>
<dbReference type="Proteomes" id="UP001562065">
    <property type="component" value="Unassembled WGS sequence"/>
</dbReference>
<feature type="domain" description="Type II secretion system protein GspF" evidence="8">
    <location>
        <begin position="276"/>
        <end position="397"/>
    </location>
</feature>
<evidence type="ECO:0000256" key="4">
    <source>
        <dbReference type="ARBA" id="ARBA00022692"/>
    </source>
</evidence>
<keyword evidence="6 7" id="KW-0472">Membrane</keyword>
<keyword evidence="3" id="KW-1003">Cell membrane</keyword>
<keyword evidence="10" id="KW-1185">Reference proteome</keyword>
<dbReference type="InterPro" id="IPR042094">
    <property type="entry name" value="T2SS_GspF_sf"/>
</dbReference>
<accession>A0ABV4AHC0</accession>
<keyword evidence="4 7" id="KW-0812">Transmembrane</keyword>
<name>A0ABV4AHC0_9GAMM</name>
<dbReference type="NCBIfam" id="TIGR02120">
    <property type="entry name" value="GspF"/>
    <property type="match status" value="1"/>
</dbReference>
<dbReference type="InterPro" id="IPR011850">
    <property type="entry name" value="T2SS_GspF"/>
</dbReference>
<reference evidence="9 10" key="1">
    <citation type="submission" date="2024-07" db="EMBL/GenBank/DDBJ databases">
        <authorList>
            <person name="Ren Q."/>
        </authorList>
    </citation>
    <scope>NUCLEOTIDE SEQUENCE [LARGE SCALE GENOMIC DNA]</scope>
    <source>
        <strain evidence="9 10">REN37</strain>
    </source>
</reference>
<feature type="transmembrane region" description="Helical" evidence="7">
    <location>
        <begin position="374"/>
        <end position="398"/>
    </location>
</feature>
<evidence type="ECO:0000256" key="6">
    <source>
        <dbReference type="ARBA" id="ARBA00023136"/>
    </source>
</evidence>
<keyword evidence="5 7" id="KW-1133">Transmembrane helix</keyword>
<sequence length="408" mass="45036">MPAFEYRSLDAAGKVRKGFMEADSARMVRQKLRDKGWVPIDVSETRDQKGAPSLLSRLGRSGNLNMGELALFTRQLSTLIRSGLPVEQALAAVGRQAGKVHVERIVMAIRAKVLEGHSLARALGEFPRAFSEMYRATVAAGESSGHLEQVLEQLAEYLENRADTGRSVMQALIYPIFMLVFSVLVVVALMTYVVPRMVEVFTNNAQALPFITRLVISVSDFFRDWLWLVALLLVTGVVLFVRALRNPKFKLRVHRRLARMKLLGALICTTESSRLASTLGILSRSGVPLVEALDISAQVVGNLAIREAVRTATHRVREGGSLSRALEPSGYFPPMLVQMIASGEVSGELDRMLTRAAEYQEREMGAVVNTMVSLLGPMMLLMMAGLVVVIVMAMMLPIMQMNSMFGLR</sequence>
<dbReference type="Pfam" id="PF00482">
    <property type="entry name" value="T2SSF"/>
    <property type="match status" value="2"/>
</dbReference>
<dbReference type="PRINTS" id="PR00812">
    <property type="entry name" value="BCTERIALGSPF"/>
</dbReference>
<dbReference type="InterPro" id="IPR003004">
    <property type="entry name" value="GspF/PilC"/>
</dbReference>
<comment type="caution">
    <text evidence="9">The sequence shown here is derived from an EMBL/GenBank/DDBJ whole genome shotgun (WGS) entry which is preliminary data.</text>
</comment>
<feature type="transmembrane region" description="Helical" evidence="7">
    <location>
        <begin position="225"/>
        <end position="241"/>
    </location>
</feature>
<evidence type="ECO:0000313" key="10">
    <source>
        <dbReference type="Proteomes" id="UP001562065"/>
    </source>
</evidence>
<evidence type="ECO:0000256" key="7">
    <source>
        <dbReference type="SAM" id="Phobius"/>
    </source>
</evidence>
<evidence type="ECO:0000313" key="9">
    <source>
        <dbReference type="EMBL" id="MEY1661942.1"/>
    </source>
</evidence>
<dbReference type="EMBL" id="JBGCUO010000001">
    <property type="protein sequence ID" value="MEY1661942.1"/>
    <property type="molecule type" value="Genomic_DNA"/>
</dbReference>
<gene>
    <name evidence="9" type="primary">gspF</name>
    <name evidence="9" type="ORF">AB5I84_07250</name>
</gene>
<evidence type="ECO:0000256" key="1">
    <source>
        <dbReference type="ARBA" id="ARBA00004651"/>
    </source>
</evidence>
<dbReference type="PANTHER" id="PTHR30012:SF0">
    <property type="entry name" value="TYPE II SECRETION SYSTEM PROTEIN F-RELATED"/>
    <property type="match status" value="1"/>
</dbReference>
<protein>
    <submittedName>
        <fullName evidence="9">Type II secretion system inner membrane protein GspF</fullName>
    </submittedName>
</protein>
<dbReference type="RefSeq" id="WP_369455188.1">
    <property type="nucleotide sequence ID" value="NZ_JBGCUO010000001.1"/>
</dbReference>